<dbReference type="EMBL" id="JAWDGP010004969">
    <property type="protein sequence ID" value="KAK3760644.1"/>
    <property type="molecule type" value="Genomic_DNA"/>
</dbReference>
<evidence type="ECO:0000313" key="1">
    <source>
        <dbReference type="EMBL" id="KAK3760644.1"/>
    </source>
</evidence>
<name>A0AAE0Z0M0_9GAST</name>
<evidence type="ECO:0000313" key="2">
    <source>
        <dbReference type="Proteomes" id="UP001283361"/>
    </source>
</evidence>
<organism evidence="1 2">
    <name type="scientific">Elysia crispata</name>
    <name type="common">lettuce slug</name>
    <dbReference type="NCBI Taxonomy" id="231223"/>
    <lineage>
        <taxon>Eukaryota</taxon>
        <taxon>Metazoa</taxon>
        <taxon>Spiralia</taxon>
        <taxon>Lophotrochozoa</taxon>
        <taxon>Mollusca</taxon>
        <taxon>Gastropoda</taxon>
        <taxon>Heterobranchia</taxon>
        <taxon>Euthyneura</taxon>
        <taxon>Panpulmonata</taxon>
        <taxon>Sacoglossa</taxon>
        <taxon>Placobranchoidea</taxon>
        <taxon>Plakobranchidae</taxon>
        <taxon>Elysia</taxon>
    </lineage>
</organism>
<sequence length="173" mass="19635">MKTKSVNLVITTFSALMTIKYALKARNSNAIDCFKRKDILHQEVDAHLVQAIRGFAGKYKKHLESKKESELEIKRALDLGIGHLLAKSSAKRIRERGLYSKFYKATQRPKKDNLPKGSFALRTKRIGHQDFKWSSQTSKITTSIRFILPDMVSDTPLNLVTCAWIRVTGALNS</sequence>
<proteinExistence type="predicted"/>
<accession>A0AAE0Z0M0</accession>
<protein>
    <submittedName>
        <fullName evidence="1">Uncharacterized protein</fullName>
    </submittedName>
</protein>
<comment type="caution">
    <text evidence="1">The sequence shown here is derived from an EMBL/GenBank/DDBJ whole genome shotgun (WGS) entry which is preliminary data.</text>
</comment>
<gene>
    <name evidence="1" type="ORF">RRG08_058642</name>
</gene>
<dbReference type="AlphaFoldDB" id="A0AAE0Z0M0"/>
<keyword evidence="2" id="KW-1185">Reference proteome</keyword>
<reference evidence="1" key="1">
    <citation type="journal article" date="2023" name="G3 (Bethesda)">
        <title>A reference genome for the long-term kleptoplast-retaining sea slug Elysia crispata morphotype clarki.</title>
        <authorList>
            <person name="Eastman K.E."/>
            <person name="Pendleton A.L."/>
            <person name="Shaikh M.A."/>
            <person name="Suttiyut T."/>
            <person name="Ogas R."/>
            <person name="Tomko P."/>
            <person name="Gavelis G."/>
            <person name="Widhalm J.R."/>
            <person name="Wisecaver J.H."/>
        </authorList>
    </citation>
    <scope>NUCLEOTIDE SEQUENCE</scope>
    <source>
        <strain evidence="1">ECLA1</strain>
    </source>
</reference>
<dbReference type="Proteomes" id="UP001283361">
    <property type="component" value="Unassembled WGS sequence"/>
</dbReference>